<dbReference type="InterPro" id="IPR028900">
    <property type="entry name" value="Tox-SHH_dom"/>
</dbReference>
<protein>
    <submittedName>
        <fullName evidence="3">Type IV secretion protein Rhs</fullName>
    </submittedName>
</protein>
<comment type="caution">
    <text evidence="3">The sequence shown here is derived from an EMBL/GenBank/DDBJ whole genome shotgun (WGS) entry which is preliminary data.</text>
</comment>
<evidence type="ECO:0000313" key="3">
    <source>
        <dbReference type="EMBL" id="MBW5894827.1"/>
    </source>
</evidence>
<evidence type="ECO:0000256" key="1">
    <source>
        <dbReference type="SAM" id="MobiDB-lite"/>
    </source>
</evidence>
<name>A0AAW4P687_9GAMM</name>
<evidence type="ECO:0000259" key="2">
    <source>
        <dbReference type="Pfam" id="PF15652"/>
    </source>
</evidence>
<organism evidence="3 4">
    <name type="scientific">Pectobacterium polaris</name>
    <dbReference type="NCBI Taxonomy" id="2042057"/>
    <lineage>
        <taxon>Bacteria</taxon>
        <taxon>Pseudomonadati</taxon>
        <taxon>Pseudomonadota</taxon>
        <taxon>Gammaproteobacteria</taxon>
        <taxon>Enterobacterales</taxon>
        <taxon>Pectobacteriaceae</taxon>
        <taxon>Pectobacterium</taxon>
    </lineage>
</organism>
<dbReference type="InterPro" id="IPR050708">
    <property type="entry name" value="T6SS_VgrG/RHS"/>
</dbReference>
<feature type="non-terminal residue" evidence="3">
    <location>
        <position position="1"/>
    </location>
</feature>
<accession>A0AAW4P687</accession>
<dbReference type="EMBL" id="JAESHX010000148">
    <property type="protein sequence ID" value="MBW5894827.1"/>
    <property type="molecule type" value="Genomic_DNA"/>
</dbReference>
<dbReference type="Pfam" id="PF15652">
    <property type="entry name" value="Tox-SHH"/>
    <property type="match status" value="1"/>
</dbReference>
<feature type="compositionally biased region" description="Polar residues" evidence="1">
    <location>
        <begin position="74"/>
        <end position="89"/>
    </location>
</feature>
<feature type="domain" description="Tox-SHH" evidence="2">
    <location>
        <begin position="90"/>
        <end position="183"/>
    </location>
</feature>
<dbReference type="InterPro" id="IPR022385">
    <property type="entry name" value="Rhs_assc_core"/>
</dbReference>
<dbReference type="NCBIfam" id="TIGR03696">
    <property type="entry name" value="Rhs_assc_core"/>
    <property type="match status" value="1"/>
</dbReference>
<dbReference type="Gene3D" id="2.180.10.10">
    <property type="entry name" value="RHS repeat-associated core"/>
    <property type="match status" value="1"/>
</dbReference>
<sequence>QYRDTESGLCYNRFRYYDPTGGCYISPDPIGVLGGESNYGYVHNPACWVDPFGLAGCNAPNGYKTGDVDPHGNLSPNANRASGHLNNKSDGFVQSHHPIQDAWAKKRISGYQRNSAPATLLRSASGSPHAKISAAQRARRAKPGGWDTSLKQEFNTSYREMLDAGVPSGQAKKALSDAYKYFDGLRESNIDNPFFNI</sequence>
<gene>
    <name evidence="3" type="ORF">IM880_21710</name>
</gene>
<evidence type="ECO:0000313" key="4">
    <source>
        <dbReference type="Proteomes" id="UP000696310"/>
    </source>
</evidence>
<dbReference type="AlphaFoldDB" id="A0AAW4P687"/>
<dbReference type="PANTHER" id="PTHR32305:SF15">
    <property type="entry name" value="PROTEIN RHSA-RELATED"/>
    <property type="match status" value="1"/>
</dbReference>
<dbReference type="RefSeq" id="WP_336512751.1">
    <property type="nucleotide sequence ID" value="NZ_JAESHX010000148.1"/>
</dbReference>
<feature type="region of interest" description="Disordered" evidence="1">
    <location>
        <begin position="69"/>
        <end position="92"/>
    </location>
</feature>
<dbReference type="Proteomes" id="UP000696310">
    <property type="component" value="Unassembled WGS sequence"/>
</dbReference>
<reference evidence="3" key="1">
    <citation type="journal article" date="2021" name="bioRxiv">
        <title>Identification of Pectobacterium species isolated from the soft rot of tetecho (Neobuxbaumia tetetzo), a columnar cactus, and associated metagenomics.</title>
        <authorList>
            <person name="Vargas-Peralta D."/>
            <person name="Narvaez-Barragan D.A."/>
            <person name="de Sandozequi A."/>
            <person name="Romero-Gutierrez M.F."/>
            <person name="Segovia L."/>
            <person name="Martinez-Anaya C."/>
            <person name="Alcaraz L.D."/>
            <person name="de la Torre Almaraz R."/>
        </authorList>
    </citation>
    <scope>NUCLEOTIDE SEQUENCE</scope>
    <source>
        <strain evidence="3">A3</strain>
    </source>
</reference>
<proteinExistence type="predicted"/>
<reference evidence="3" key="2">
    <citation type="submission" date="2021-01" db="EMBL/GenBank/DDBJ databases">
        <authorList>
            <person name="Vargas Peralta D."/>
        </authorList>
    </citation>
    <scope>NUCLEOTIDE SEQUENCE</scope>
    <source>
        <strain evidence="3">A3</strain>
    </source>
</reference>
<dbReference type="PANTHER" id="PTHR32305">
    <property type="match status" value="1"/>
</dbReference>